<protein>
    <submittedName>
        <fullName evidence="1">Uncharacterized protein</fullName>
    </submittedName>
</protein>
<sequence>MHSGHDIIILLETWCPDDADTHCPPGYEEILLSSLKQKNIRHSRDSGGIIRWHRDDLSTQLELIKKAITHIWLK</sequence>
<organism evidence="1">
    <name type="scientific">Anguilla anguilla</name>
    <name type="common">European freshwater eel</name>
    <name type="synonym">Muraena anguilla</name>
    <dbReference type="NCBI Taxonomy" id="7936"/>
    <lineage>
        <taxon>Eukaryota</taxon>
        <taxon>Metazoa</taxon>
        <taxon>Chordata</taxon>
        <taxon>Craniata</taxon>
        <taxon>Vertebrata</taxon>
        <taxon>Euteleostomi</taxon>
        <taxon>Actinopterygii</taxon>
        <taxon>Neopterygii</taxon>
        <taxon>Teleostei</taxon>
        <taxon>Anguilliformes</taxon>
        <taxon>Anguillidae</taxon>
        <taxon>Anguilla</taxon>
    </lineage>
</organism>
<reference evidence="1" key="1">
    <citation type="submission" date="2014-11" db="EMBL/GenBank/DDBJ databases">
        <authorList>
            <person name="Amaro Gonzalez C."/>
        </authorList>
    </citation>
    <scope>NUCLEOTIDE SEQUENCE</scope>
</reference>
<reference evidence="1" key="2">
    <citation type="journal article" date="2015" name="Fish Shellfish Immunol.">
        <title>Early steps in the European eel (Anguilla anguilla)-Vibrio vulnificus interaction in the gills: Role of the RtxA13 toxin.</title>
        <authorList>
            <person name="Callol A."/>
            <person name="Pajuelo D."/>
            <person name="Ebbesson L."/>
            <person name="Teles M."/>
            <person name="MacKenzie S."/>
            <person name="Amaro C."/>
        </authorList>
    </citation>
    <scope>NUCLEOTIDE SEQUENCE</scope>
</reference>
<name>A0A0E9VTQ2_ANGAN</name>
<accession>A0A0E9VTQ2</accession>
<dbReference type="AlphaFoldDB" id="A0A0E9VTQ2"/>
<evidence type="ECO:0000313" key="1">
    <source>
        <dbReference type="EMBL" id="JAH81381.1"/>
    </source>
</evidence>
<dbReference type="EMBL" id="GBXM01027196">
    <property type="protein sequence ID" value="JAH81381.1"/>
    <property type="molecule type" value="Transcribed_RNA"/>
</dbReference>
<proteinExistence type="predicted"/>